<keyword evidence="2" id="KW-0130">Cell adhesion</keyword>
<reference evidence="8" key="1">
    <citation type="submission" date="2021-01" db="EMBL/GenBank/DDBJ databases">
        <title>Whole genome shotgun sequence of Actinocatenispora rupis NBRC 107355.</title>
        <authorList>
            <person name="Komaki H."/>
            <person name="Tamura T."/>
        </authorList>
    </citation>
    <scope>NUCLEOTIDE SEQUENCE</scope>
    <source>
        <strain evidence="8">NBRC 107355</strain>
    </source>
</reference>
<accession>A0A8J3N8F2</accession>
<name>A0A8J3N8F2_9ACTN</name>
<evidence type="ECO:0000256" key="1">
    <source>
        <dbReference type="ARBA" id="ARBA00022512"/>
    </source>
</evidence>
<dbReference type="GO" id="GO:0007155">
    <property type="term" value="P:cell adhesion"/>
    <property type="evidence" value="ECO:0007669"/>
    <property type="project" value="UniProtKB-KW"/>
</dbReference>
<feature type="domain" description="Chaplin" evidence="7">
    <location>
        <begin position="35"/>
        <end position="75"/>
    </location>
</feature>
<keyword evidence="3" id="KW-0034">Amyloid</keyword>
<organism evidence="8 9">
    <name type="scientific">Actinocatenispora rupis</name>
    <dbReference type="NCBI Taxonomy" id="519421"/>
    <lineage>
        <taxon>Bacteria</taxon>
        <taxon>Bacillati</taxon>
        <taxon>Actinomycetota</taxon>
        <taxon>Actinomycetes</taxon>
        <taxon>Micromonosporales</taxon>
        <taxon>Micromonosporaceae</taxon>
        <taxon>Actinocatenispora</taxon>
    </lineage>
</organism>
<evidence type="ECO:0000256" key="3">
    <source>
        <dbReference type="ARBA" id="ARBA00023087"/>
    </source>
</evidence>
<keyword evidence="1" id="KW-0964">Secreted</keyword>
<evidence type="ECO:0000256" key="4">
    <source>
        <dbReference type="SAM" id="MobiDB-lite"/>
    </source>
</evidence>
<feature type="chain" id="PRO_5035272594" description="Chaplin domain-containing protein" evidence="6">
    <location>
        <begin position="29"/>
        <end position="181"/>
    </location>
</feature>
<evidence type="ECO:0000313" key="8">
    <source>
        <dbReference type="EMBL" id="GID10249.1"/>
    </source>
</evidence>
<feature type="compositionally biased region" description="Low complexity" evidence="4">
    <location>
        <begin position="77"/>
        <end position="90"/>
    </location>
</feature>
<dbReference type="InterPro" id="IPR005528">
    <property type="entry name" value="ChpA-H"/>
</dbReference>
<evidence type="ECO:0000256" key="6">
    <source>
        <dbReference type="SAM" id="SignalP"/>
    </source>
</evidence>
<protein>
    <recommendedName>
        <fullName evidence="7">Chaplin domain-containing protein</fullName>
    </recommendedName>
</protein>
<keyword evidence="5" id="KW-1133">Transmembrane helix</keyword>
<keyword evidence="5" id="KW-0472">Membrane</keyword>
<dbReference type="PROSITE" id="PS51884">
    <property type="entry name" value="CHAPLIN"/>
    <property type="match status" value="1"/>
</dbReference>
<dbReference type="RefSeq" id="WP_203655461.1">
    <property type="nucleotide sequence ID" value="NZ_BAAAZM010000033.1"/>
</dbReference>
<feature type="region of interest" description="Disordered" evidence="4">
    <location>
        <begin position="77"/>
        <end position="139"/>
    </location>
</feature>
<evidence type="ECO:0000256" key="2">
    <source>
        <dbReference type="ARBA" id="ARBA00022889"/>
    </source>
</evidence>
<proteinExistence type="predicted"/>
<dbReference type="NCBIfam" id="TIGR01167">
    <property type="entry name" value="LPXTG_anchor"/>
    <property type="match status" value="1"/>
</dbReference>
<evidence type="ECO:0000256" key="5">
    <source>
        <dbReference type="SAM" id="Phobius"/>
    </source>
</evidence>
<keyword evidence="1" id="KW-0134">Cell wall</keyword>
<dbReference type="Pfam" id="PF03777">
    <property type="entry name" value="ChpA-C"/>
    <property type="match status" value="1"/>
</dbReference>
<dbReference type="EMBL" id="BOMB01000007">
    <property type="protein sequence ID" value="GID10249.1"/>
    <property type="molecule type" value="Genomic_DNA"/>
</dbReference>
<keyword evidence="6" id="KW-0732">Signal</keyword>
<evidence type="ECO:0000313" key="9">
    <source>
        <dbReference type="Proteomes" id="UP000612808"/>
    </source>
</evidence>
<gene>
    <name evidence="8" type="ORF">Aru02nite_11380</name>
</gene>
<feature type="signal peptide" evidence="6">
    <location>
        <begin position="1"/>
        <end position="28"/>
    </location>
</feature>
<dbReference type="Proteomes" id="UP000612808">
    <property type="component" value="Unassembled WGS sequence"/>
</dbReference>
<keyword evidence="9" id="KW-1185">Reference proteome</keyword>
<feature type="transmembrane region" description="Helical" evidence="5">
    <location>
        <begin position="154"/>
        <end position="175"/>
    </location>
</feature>
<comment type="caution">
    <text evidence="8">The sequence shown here is derived from an EMBL/GenBank/DDBJ whole genome shotgun (WGS) entry which is preliminary data.</text>
</comment>
<evidence type="ECO:0000259" key="7">
    <source>
        <dbReference type="PROSITE" id="PS51884"/>
    </source>
</evidence>
<sequence>MRHTRRLAVATGVIAAGFALALPTAAYAADTSGGNTGVGNGTQVHAPVQAPVNVCGNGVGVAGVGVGTNGHCGADADASAPPACPSPTSSKGGYGSESTEAKTRRAPEAASSSCPNTPVPTPTTNTGPRTSPPVVQAAATKPAAPTLPVTGGKLTALVATAIALLAAGLTTVFLARRRRRA</sequence>
<keyword evidence="5" id="KW-0812">Transmembrane</keyword>
<dbReference type="AlphaFoldDB" id="A0A8J3N8F2"/>
<feature type="compositionally biased region" description="Low complexity" evidence="4">
    <location>
        <begin position="111"/>
        <end position="139"/>
    </location>
</feature>